<dbReference type="InterPro" id="IPR032816">
    <property type="entry name" value="VTT_dom"/>
</dbReference>
<sequence>MLAELITDLEVAIVALGASPWVVVVVGACCLLDAVFPIVPSDSLVTAATVLALASDASAAFIVVMVLAAAAGAVLGDSLAYLIGSKIPLHRIPMLRRPAGQAALQFTQRAFARRGSALVLTGRFIPAGRIAVNMSAGATGFPLRRFLPLAVIASILWAGLAALMGALASHVVDSPLLAMVIGIVVGMGCGLLIDWTVQRRNRPTSDSAA</sequence>
<comment type="subcellular location">
    <subcellularLocation>
        <location evidence="1">Cell membrane</location>
        <topology evidence="1">Multi-pass membrane protein</topology>
    </subcellularLocation>
</comment>
<protein>
    <submittedName>
        <fullName evidence="9">Membrane protein DedA with SNARE-associated domain</fullName>
    </submittedName>
</protein>
<feature type="transmembrane region" description="Helical" evidence="7">
    <location>
        <begin position="146"/>
        <end position="168"/>
    </location>
</feature>
<keyword evidence="10" id="KW-1185">Reference proteome</keyword>
<evidence type="ECO:0000256" key="4">
    <source>
        <dbReference type="ARBA" id="ARBA00022692"/>
    </source>
</evidence>
<dbReference type="Pfam" id="PF09335">
    <property type="entry name" value="VTT_dom"/>
    <property type="match status" value="1"/>
</dbReference>
<evidence type="ECO:0000256" key="1">
    <source>
        <dbReference type="ARBA" id="ARBA00004651"/>
    </source>
</evidence>
<evidence type="ECO:0000256" key="2">
    <source>
        <dbReference type="ARBA" id="ARBA00010792"/>
    </source>
</evidence>
<dbReference type="RefSeq" id="WP_310174125.1">
    <property type="nucleotide sequence ID" value="NZ_BAABHE010000003.1"/>
</dbReference>
<evidence type="ECO:0000259" key="8">
    <source>
        <dbReference type="Pfam" id="PF09335"/>
    </source>
</evidence>
<organism evidence="9 10">
    <name type="scientific">Enteractinococcus fodinae</name>
    <dbReference type="NCBI Taxonomy" id="684663"/>
    <lineage>
        <taxon>Bacteria</taxon>
        <taxon>Bacillati</taxon>
        <taxon>Actinomycetota</taxon>
        <taxon>Actinomycetes</taxon>
        <taxon>Micrococcales</taxon>
        <taxon>Micrococcaceae</taxon>
    </lineage>
</organism>
<feature type="transmembrane region" description="Helical" evidence="7">
    <location>
        <begin position="174"/>
        <end position="193"/>
    </location>
</feature>
<dbReference type="PANTHER" id="PTHR42709:SF6">
    <property type="entry name" value="UNDECAPRENYL PHOSPHATE TRANSPORTER A"/>
    <property type="match status" value="1"/>
</dbReference>
<evidence type="ECO:0000256" key="7">
    <source>
        <dbReference type="SAM" id="Phobius"/>
    </source>
</evidence>
<dbReference type="EMBL" id="JAVDYJ010000001">
    <property type="protein sequence ID" value="MDR7347660.1"/>
    <property type="molecule type" value="Genomic_DNA"/>
</dbReference>
<keyword evidence="6 7" id="KW-0472">Membrane</keyword>
<evidence type="ECO:0000256" key="6">
    <source>
        <dbReference type="ARBA" id="ARBA00023136"/>
    </source>
</evidence>
<feature type="domain" description="VTT" evidence="8">
    <location>
        <begin position="40"/>
        <end position="166"/>
    </location>
</feature>
<dbReference type="InterPro" id="IPR051311">
    <property type="entry name" value="DedA_domain"/>
</dbReference>
<comment type="similarity">
    <text evidence="2">Belongs to the DedA family.</text>
</comment>
<evidence type="ECO:0000313" key="10">
    <source>
        <dbReference type="Proteomes" id="UP001183794"/>
    </source>
</evidence>
<gene>
    <name evidence="9" type="ORF">J2S62_001917</name>
</gene>
<evidence type="ECO:0000256" key="3">
    <source>
        <dbReference type="ARBA" id="ARBA00022475"/>
    </source>
</evidence>
<name>A0ABU2B225_9MICC</name>
<keyword evidence="5 7" id="KW-1133">Transmembrane helix</keyword>
<feature type="transmembrane region" description="Helical" evidence="7">
    <location>
        <begin position="59"/>
        <end position="84"/>
    </location>
</feature>
<reference evidence="9 10" key="1">
    <citation type="submission" date="2023-07" db="EMBL/GenBank/DDBJ databases">
        <title>Sequencing the genomes of 1000 actinobacteria strains.</title>
        <authorList>
            <person name="Klenk H.-P."/>
        </authorList>
    </citation>
    <scope>NUCLEOTIDE SEQUENCE [LARGE SCALE GENOMIC DNA]</scope>
    <source>
        <strain evidence="9 10">DSM 22966</strain>
    </source>
</reference>
<evidence type="ECO:0000256" key="5">
    <source>
        <dbReference type="ARBA" id="ARBA00022989"/>
    </source>
</evidence>
<evidence type="ECO:0000313" key="9">
    <source>
        <dbReference type="EMBL" id="MDR7347660.1"/>
    </source>
</evidence>
<dbReference type="PANTHER" id="PTHR42709">
    <property type="entry name" value="ALKALINE PHOSPHATASE LIKE PROTEIN"/>
    <property type="match status" value="1"/>
</dbReference>
<comment type="caution">
    <text evidence="9">The sequence shown here is derived from an EMBL/GenBank/DDBJ whole genome shotgun (WGS) entry which is preliminary data.</text>
</comment>
<keyword evidence="4 7" id="KW-0812">Transmembrane</keyword>
<dbReference type="Proteomes" id="UP001183794">
    <property type="component" value="Unassembled WGS sequence"/>
</dbReference>
<keyword evidence="3" id="KW-1003">Cell membrane</keyword>
<accession>A0ABU2B225</accession>
<proteinExistence type="inferred from homology"/>
<feature type="transmembrane region" description="Helical" evidence="7">
    <location>
        <begin position="12"/>
        <end position="39"/>
    </location>
</feature>